<evidence type="ECO:0000313" key="3">
    <source>
        <dbReference type="Proteomes" id="UP001628179"/>
    </source>
</evidence>
<name>A0ABQ0GPW8_9PEZI</name>
<proteinExistence type="predicted"/>
<comment type="caution">
    <text evidence="2">The sequence shown here is derived from an EMBL/GenBank/DDBJ whole genome shotgun (WGS) entry which is preliminary data.</text>
</comment>
<reference evidence="2 3" key="1">
    <citation type="submission" date="2024-09" db="EMBL/GenBank/DDBJ databases">
        <title>Itraconazole resistance in Madurella fahalii resulting from another homologue of gene encoding cytochrome P450 14-alpha sterol demethylase (CYP51).</title>
        <authorList>
            <person name="Yoshioka I."/>
            <person name="Fahal A.H."/>
            <person name="Kaneko S."/>
            <person name="Yaguchi T."/>
        </authorList>
    </citation>
    <scope>NUCLEOTIDE SEQUENCE [LARGE SCALE GENOMIC DNA]</scope>
    <source>
        <strain evidence="2 3">IFM 68171</strain>
    </source>
</reference>
<keyword evidence="3" id="KW-1185">Reference proteome</keyword>
<protein>
    <submittedName>
        <fullName evidence="2">Uncharacterized protein</fullName>
    </submittedName>
</protein>
<dbReference type="GeneID" id="98180701"/>
<evidence type="ECO:0000313" key="2">
    <source>
        <dbReference type="EMBL" id="GAB1319749.1"/>
    </source>
</evidence>
<feature type="signal peptide" evidence="1">
    <location>
        <begin position="1"/>
        <end position="23"/>
    </location>
</feature>
<dbReference type="EMBL" id="BAAFSV010000005">
    <property type="protein sequence ID" value="GAB1319749.1"/>
    <property type="molecule type" value="Genomic_DNA"/>
</dbReference>
<evidence type="ECO:0000256" key="1">
    <source>
        <dbReference type="SAM" id="SignalP"/>
    </source>
</evidence>
<dbReference type="RefSeq" id="XP_070921479.1">
    <property type="nucleotide sequence ID" value="XM_071065378.1"/>
</dbReference>
<gene>
    <name evidence="2" type="ORF">MFIFM68171_09959</name>
</gene>
<organism evidence="2 3">
    <name type="scientific">Madurella fahalii</name>
    <dbReference type="NCBI Taxonomy" id="1157608"/>
    <lineage>
        <taxon>Eukaryota</taxon>
        <taxon>Fungi</taxon>
        <taxon>Dikarya</taxon>
        <taxon>Ascomycota</taxon>
        <taxon>Pezizomycotina</taxon>
        <taxon>Sordariomycetes</taxon>
        <taxon>Sordariomycetidae</taxon>
        <taxon>Sordariales</taxon>
        <taxon>Sordariales incertae sedis</taxon>
        <taxon>Madurella</taxon>
    </lineage>
</organism>
<accession>A0ABQ0GPW8</accession>
<sequence length="285" mass="31081">MNITTKWLIAASTILNGASLAAAQSSFEDCPRPIQDIADDNTSFNSTGSASFSLGLGGDAEGGEDEQQGGSWYLSYSLTDRRGDNINFGPWVTAQELNVFLSVPESLIGTRQGNDTRFCMYLMPGQNKTSGDGSGSCSGVLSDKCLQALRNTPPPTEERCPQADIEEQCGWRISVGRGAPSNFSDSPCTVGSVPHVDLPTDYLTYDGFTDTYLLPRIPTGTPLRSMICASASPSRCSSRLVWRPRTSGRHRLYVWPRITLQWTVVSRMVNSLLPPRATLDRRDLL</sequence>
<keyword evidence="1" id="KW-0732">Signal</keyword>
<feature type="chain" id="PRO_5045161251" evidence="1">
    <location>
        <begin position="24"/>
        <end position="285"/>
    </location>
</feature>
<dbReference type="Proteomes" id="UP001628179">
    <property type="component" value="Unassembled WGS sequence"/>
</dbReference>